<dbReference type="PANTHER" id="PTHR10067:SF17">
    <property type="entry name" value="PHOSPHATIDYLSERINE DECARBOXYLASE PROENZYME 2"/>
    <property type="match status" value="1"/>
</dbReference>
<evidence type="ECO:0000256" key="2">
    <source>
        <dbReference type="ARBA" id="ARBA00023239"/>
    </source>
</evidence>
<evidence type="ECO:0000313" key="5">
    <source>
        <dbReference type="Proteomes" id="UP001217754"/>
    </source>
</evidence>
<keyword evidence="5" id="KW-1185">Reference proteome</keyword>
<dbReference type="EC" id="4.1.1.65" evidence="4"/>
<gene>
    <name evidence="4" type="primary">PSD2</name>
    <name evidence="4" type="ORF">MJAP1_001525</name>
</gene>
<dbReference type="GeneID" id="85225174"/>
<dbReference type="EMBL" id="CP119959">
    <property type="protein sequence ID" value="WFD38567.1"/>
    <property type="molecule type" value="Genomic_DNA"/>
</dbReference>
<keyword evidence="1" id="KW-0210">Decarboxylase</keyword>
<dbReference type="RefSeq" id="XP_060121464.1">
    <property type="nucleotide sequence ID" value="XM_060265481.1"/>
</dbReference>
<dbReference type="GO" id="GO:0008654">
    <property type="term" value="P:phospholipid biosynthetic process"/>
    <property type="evidence" value="ECO:0007669"/>
    <property type="project" value="InterPro"/>
</dbReference>
<evidence type="ECO:0000256" key="3">
    <source>
        <dbReference type="SAM" id="MobiDB-lite"/>
    </source>
</evidence>
<evidence type="ECO:0000256" key="1">
    <source>
        <dbReference type="ARBA" id="ARBA00022793"/>
    </source>
</evidence>
<dbReference type="Pfam" id="PF02666">
    <property type="entry name" value="PS_Dcarbxylase"/>
    <property type="match status" value="1"/>
</dbReference>
<dbReference type="InterPro" id="IPR003817">
    <property type="entry name" value="PS_Dcarbxylase"/>
</dbReference>
<dbReference type="AlphaFoldDB" id="A0AAF0F132"/>
<dbReference type="Proteomes" id="UP001217754">
    <property type="component" value="Chromosome 2"/>
</dbReference>
<proteinExistence type="predicted"/>
<keyword evidence="2 4" id="KW-0456">Lyase</keyword>
<organism evidence="4 5">
    <name type="scientific">Malassezia japonica</name>
    <dbReference type="NCBI Taxonomy" id="223818"/>
    <lineage>
        <taxon>Eukaryota</taxon>
        <taxon>Fungi</taxon>
        <taxon>Dikarya</taxon>
        <taxon>Basidiomycota</taxon>
        <taxon>Ustilaginomycotina</taxon>
        <taxon>Malasseziomycetes</taxon>
        <taxon>Malasseziales</taxon>
        <taxon>Malasseziaceae</taxon>
        <taxon>Malassezia</taxon>
    </lineage>
</organism>
<name>A0AAF0F132_9BASI</name>
<evidence type="ECO:0000313" key="4">
    <source>
        <dbReference type="EMBL" id="WFD38567.1"/>
    </source>
</evidence>
<dbReference type="GO" id="GO:0004609">
    <property type="term" value="F:phosphatidylserine decarboxylase activity"/>
    <property type="evidence" value="ECO:0007669"/>
    <property type="project" value="UniProtKB-EC"/>
</dbReference>
<reference evidence="4" key="1">
    <citation type="submission" date="2023-03" db="EMBL/GenBank/DDBJ databases">
        <title>Mating type loci evolution in Malassezia.</title>
        <authorList>
            <person name="Coelho M.A."/>
        </authorList>
    </citation>
    <scope>NUCLEOTIDE SEQUENCE</scope>
    <source>
        <strain evidence="4">CBS 9431</strain>
    </source>
</reference>
<sequence length="457" mass="51301">MLGSLGSTLTKSTIDDFYLKLGKNPEMDELSFDEGVRVLEDAIRKPRAERQTEDRGSDSDSDDATSFSGERPVERVVRLRSCPLCNMPNLARVDEMDILTHLALCASRDWHRVEDIAMSRFVTASQAHRKWYTNVITKLSQGHYQVGANSANILVQERDSGALLEEKMQVYVRLGIRLLYQGARGQMSGARIKRMLHNMSVKQGVKFDAPGSTRFIAPFIAFHGINTEEMVDTVDQFSTFNDFFCRKIKMELRPIDEPDNPNVVERATQLWVKGRKFTVEKLLGPRYGDEAAGRSLSMIIFRLAPQDYHRFHIPADGTIGTPDWADGEYYTVNPMAIRSAIDVYGENKRVVVPLYTKEFGTVYIVAIGAMMVGSILLSVKPEEQVRRGDELGYFKFGGSTLVLLTDSQKLKLDPDLVTNGEACIETLVRVGMHLGRARDAPHRPLVGNVTRDSTDAN</sequence>
<dbReference type="PANTHER" id="PTHR10067">
    <property type="entry name" value="PHOSPHATIDYLSERINE DECARBOXYLASE"/>
    <property type="match status" value="1"/>
</dbReference>
<accession>A0AAF0F132</accession>
<protein>
    <submittedName>
        <fullName evidence="4">Phosphatidylserine decarboxylase</fullName>
        <ecNumber evidence="4">4.1.1.65</ecNumber>
    </submittedName>
</protein>
<feature type="compositionally biased region" description="Basic and acidic residues" evidence="3">
    <location>
        <begin position="43"/>
        <end position="58"/>
    </location>
</feature>
<feature type="region of interest" description="Disordered" evidence="3">
    <location>
        <begin position="43"/>
        <end position="70"/>
    </location>
</feature>